<evidence type="ECO:0000313" key="4">
    <source>
        <dbReference type="EMBL" id="EST52587.1"/>
    </source>
</evidence>
<dbReference type="InterPro" id="IPR036331">
    <property type="entry name" value="Chagasin-like_sf"/>
</dbReference>
<reference evidence="4 5" key="1">
    <citation type="journal article" date="2014" name="Genome Announc.">
        <title>Draft Genome Sequence of Brevibacillus panacihumi Strain W25, a Halotolerant Hydrocarbon-Degrading Bacterium.</title>
        <authorList>
            <person name="Wang X."/>
            <person name="Jin D."/>
            <person name="Zhou L."/>
            <person name="Wu L."/>
            <person name="An W."/>
            <person name="Chen Y."/>
            <person name="Zhao L."/>
        </authorList>
    </citation>
    <scope>NUCLEOTIDE SEQUENCE [LARGE SCALE GENOMIC DNA]</scope>
    <source>
        <strain evidence="4 5">W25</strain>
    </source>
</reference>
<dbReference type="PATRIC" id="fig|1408254.3.peg.3257"/>
<dbReference type="RefSeq" id="WP_023557185.1">
    <property type="nucleotide sequence ID" value="NZ_KI629785.1"/>
</dbReference>
<dbReference type="Pfam" id="PF09394">
    <property type="entry name" value="Inhibitor_I42"/>
    <property type="match status" value="1"/>
</dbReference>
<dbReference type="Proteomes" id="UP000017973">
    <property type="component" value="Unassembled WGS sequence"/>
</dbReference>
<dbReference type="OrthoDB" id="4550788at2"/>
<name>V6M2N3_9BACL</name>
<dbReference type="Gene3D" id="2.60.40.2020">
    <property type="match status" value="1"/>
</dbReference>
<dbReference type="HOGENOM" id="CLU_102057_2_0_9"/>
<dbReference type="GO" id="GO:0004869">
    <property type="term" value="F:cysteine-type endopeptidase inhibitor activity"/>
    <property type="evidence" value="ECO:0007669"/>
    <property type="project" value="UniProtKB-KW"/>
</dbReference>
<dbReference type="eggNOG" id="COG5513">
    <property type="taxonomic scope" value="Bacteria"/>
</dbReference>
<comment type="caution">
    <text evidence="4">The sequence shown here is derived from an EMBL/GenBank/DDBJ whole genome shotgun (WGS) entry which is preliminary data.</text>
</comment>
<dbReference type="InterPro" id="IPR018990">
    <property type="entry name" value="Prot_inh_I42_chagasin"/>
</dbReference>
<sequence length="103" mass="11706">MPDAPVSTIHVHVMKTFSISLASNPSTGYQWMLSNPPDPRFLSLLETTYLPPSAPTTRVGQSGRQIWKFQALKQGVTTLSFKYCRPWDESDCAQFHFYLIAIR</sequence>
<keyword evidence="1" id="KW-0646">Protease inhibitor</keyword>
<evidence type="ECO:0000313" key="5">
    <source>
        <dbReference type="Proteomes" id="UP000017973"/>
    </source>
</evidence>
<proteinExistence type="predicted"/>
<evidence type="ECO:0000256" key="2">
    <source>
        <dbReference type="ARBA" id="ARBA00022704"/>
    </source>
</evidence>
<feature type="domain" description="Proteinase inhibitor I42 chagasin" evidence="3">
    <location>
        <begin position="11"/>
        <end position="94"/>
    </location>
</feature>
<dbReference type="InterPro" id="IPR052781">
    <property type="entry name" value="Cys_protease_inhibitor_I42"/>
</dbReference>
<evidence type="ECO:0000256" key="1">
    <source>
        <dbReference type="ARBA" id="ARBA00022690"/>
    </source>
</evidence>
<accession>V6M2N3</accession>
<dbReference type="PANTHER" id="PTHR36530">
    <property type="entry name" value="INHIBITOR OF CYSTEINE PEPTIDASE"/>
    <property type="match status" value="1"/>
</dbReference>
<organism evidence="4 5">
    <name type="scientific">Brevibacillus panacihumi W25</name>
    <dbReference type="NCBI Taxonomy" id="1408254"/>
    <lineage>
        <taxon>Bacteria</taxon>
        <taxon>Bacillati</taxon>
        <taxon>Bacillota</taxon>
        <taxon>Bacilli</taxon>
        <taxon>Bacillales</taxon>
        <taxon>Paenibacillaceae</taxon>
        <taxon>Brevibacillus</taxon>
    </lineage>
</organism>
<dbReference type="PANTHER" id="PTHR36530:SF1">
    <property type="entry name" value="AMOEBIASIN-1"/>
    <property type="match status" value="1"/>
</dbReference>
<protein>
    <recommendedName>
        <fullName evidence="3">Proteinase inhibitor I42 chagasin domain-containing protein</fullName>
    </recommendedName>
</protein>
<dbReference type="EMBL" id="AYJU01000017">
    <property type="protein sequence ID" value="EST52587.1"/>
    <property type="molecule type" value="Genomic_DNA"/>
</dbReference>
<dbReference type="SUPFAM" id="SSF141066">
    <property type="entry name" value="ICP-like"/>
    <property type="match status" value="1"/>
</dbReference>
<keyword evidence="2" id="KW-0789">Thiol protease inhibitor</keyword>
<keyword evidence="5" id="KW-1185">Reference proteome</keyword>
<evidence type="ECO:0000259" key="3">
    <source>
        <dbReference type="Pfam" id="PF09394"/>
    </source>
</evidence>
<gene>
    <name evidence="4" type="ORF">T458_16580</name>
</gene>
<dbReference type="AlphaFoldDB" id="V6M2N3"/>